<evidence type="ECO:0000256" key="1">
    <source>
        <dbReference type="ARBA" id="ARBA00022679"/>
    </source>
</evidence>
<keyword evidence="6" id="KW-0723">Serine/threonine-protein kinase</keyword>
<evidence type="ECO:0000256" key="5">
    <source>
        <dbReference type="PROSITE-ProRule" id="PRU10141"/>
    </source>
</evidence>
<evidence type="ECO:0000256" key="3">
    <source>
        <dbReference type="ARBA" id="ARBA00022777"/>
    </source>
</evidence>
<evidence type="ECO:0000256" key="6">
    <source>
        <dbReference type="RuleBase" id="RU000304"/>
    </source>
</evidence>
<dbReference type="SMART" id="SM00220">
    <property type="entry name" value="S_TKc"/>
    <property type="match status" value="1"/>
</dbReference>
<dbReference type="Gene3D" id="3.30.200.20">
    <property type="entry name" value="Phosphorylase Kinase, domain 1"/>
    <property type="match status" value="1"/>
</dbReference>
<dbReference type="InterPro" id="IPR052751">
    <property type="entry name" value="Plant_MAPKKK"/>
</dbReference>
<evidence type="ECO:0000256" key="2">
    <source>
        <dbReference type="ARBA" id="ARBA00022741"/>
    </source>
</evidence>
<dbReference type="PROSITE" id="PS00107">
    <property type="entry name" value="PROTEIN_KINASE_ATP"/>
    <property type="match status" value="1"/>
</dbReference>
<reference evidence="9 10" key="1">
    <citation type="journal article" date="2023" name="Plant Biotechnol. J.">
        <title>Chromosome-level wild Hevea brasiliensis genome provides new tools for genomic-assisted breeding and valuable loci to elevate rubber yield.</title>
        <authorList>
            <person name="Cheng H."/>
            <person name="Song X."/>
            <person name="Hu Y."/>
            <person name="Wu T."/>
            <person name="Yang Q."/>
            <person name="An Z."/>
            <person name="Feng S."/>
            <person name="Deng Z."/>
            <person name="Wu W."/>
            <person name="Zeng X."/>
            <person name="Tu M."/>
            <person name="Wang X."/>
            <person name="Huang H."/>
        </authorList>
    </citation>
    <scope>NUCLEOTIDE SEQUENCE [LARGE SCALE GENOMIC DNA]</scope>
    <source>
        <strain evidence="9">MT/VB/25A 57/8</strain>
    </source>
</reference>
<name>A0ABQ9KI54_HEVBR</name>
<dbReference type="PANTHER" id="PTHR48011">
    <property type="entry name" value="CCR4-NOT TRANSCRIPTIONAL COMPLEX SUBUNIT CAF120-RELATED"/>
    <property type="match status" value="1"/>
</dbReference>
<feature type="transmembrane region" description="Helical" evidence="7">
    <location>
        <begin position="421"/>
        <end position="442"/>
    </location>
</feature>
<keyword evidence="3" id="KW-0418">Kinase</keyword>
<dbReference type="InterPro" id="IPR000719">
    <property type="entry name" value="Prot_kinase_dom"/>
</dbReference>
<keyword evidence="2 5" id="KW-0547">Nucleotide-binding</keyword>
<protein>
    <recommendedName>
        <fullName evidence="8">Protein kinase domain-containing protein</fullName>
    </recommendedName>
</protein>
<dbReference type="CDD" id="cd06606">
    <property type="entry name" value="STKc_MAPKKK"/>
    <property type="match status" value="1"/>
</dbReference>
<proteinExistence type="inferred from homology"/>
<accession>A0ABQ9KI54</accession>
<evidence type="ECO:0000256" key="4">
    <source>
        <dbReference type="ARBA" id="ARBA00022840"/>
    </source>
</evidence>
<gene>
    <name evidence="9" type="ORF">P3X46_033458</name>
</gene>
<evidence type="ECO:0000259" key="8">
    <source>
        <dbReference type="PROSITE" id="PS50011"/>
    </source>
</evidence>
<sequence>MNWTRGQTIGRGSTATVSIATLDHSGQAFAVKSAELSQSEFLQKEQSFLSILTSPQIIAYKGFDITVENGKFLYNIFLEYAPGGTLLDALCNRGGWLDESMIRSYTRQILLGLHYLHSNGIVHRDIKGHNILVTRAGAKLADFGCARWVDEVLATNTTIAGTPVYMAPEVARGEHQGFPADIWALGCTVLEMATGRAPWANFSDPVFALYQIGFSGNVPEIPSFMSKQAKDFLSKCLKRDPTERWSADELLEHAFITEDAGSVLKDTDTDTPTSALDQRLWDSREEVEAAWIWKPTHKSCSLSPMERIRQLAEGSGKVPNWAWDDTWVTVRSKDSARKTFASSEDCGSAYAKEATGIVLDSGGYNLINKTANDPISIGGMSIFNTSNSVDCKDSSSQKILSMSCICTKDDLCGSSNFEKGMAVSVSTLQFLLLLLLLLLLLFPLGSHGTIHWGCARVWVAGIGRLGESAFPSGGELN</sequence>
<dbReference type="InterPro" id="IPR011009">
    <property type="entry name" value="Kinase-like_dom_sf"/>
</dbReference>
<keyword evidence="1" id="KW-0808">Transferase</keyword>
<dbReference type="Gene3D" id="1.10.510.10">
    <property type="entry name" value="Transferase(Phosphotransferase) domain 1"/>
    <property type="match status" value="1"/>
</dbReference>
<feature type="domain" description="Protein kinase" evidence="8">
    <location>
        <begin position="3"/>
        <end position="256"/>
    </location>
</feature>
<keyword evidence="7" id="KW-1133">Transmembrane helix</keyword>
<comment type="caution">
    <text evidence="9">The sequence shown here is derived from an EMBL/GenBank/DDBJ whole genome shotgun (WGS) entry which is preliminary data.</text>
</comment>
<evidence type="ECO:0000313" key="10">
    <source>
        <dbReference type="Proteomes" id="UP001174677"/>
    </source>
</evidence>
<evidence type="ECO:0000313" key="9">
    <source>
        <dbReference type="EMBL" id="KAJ9136373.1"/>
    </source>
</evidence>
<dbReference type="PROSITE" id="PS00108">
    <property type="entry name" value="PROTEIN_KINASE_ST"/>
    <property type="match status" value="1"/>
</dbReference>
<dbReference type="InterPro" id="IPR008271">
    <property type="entry name" value="Ser/Thr_kinase_AS"/>
</dbReference>
<evidence type="ECO:0000256" key="7">
    <source>
        <dbReference type="SAM" id="Phobius"/>
    </source>
</evidence>
<keyword evidence="10" id="KW-1185">Reference proteome</keyword>
<keyword evidence="4 5" id="KW-0067">ATP-binding</keyword>
<dbReference type="Proteomes" id="UP001174677">
    <property type="component" value="Chromosome 18"/>
</dbReference>
<dbReference type="SUPFAM" id="SSF56112">
    <property type="entry name" value="Protein kinase-like (PK-like)"/>
    <property type="match status" value="1"/>
</dbReference>
<keyword evidence="7" id="KW-0472">Membrane</keyword>
<feature type="binding site" evidence="5">
    <location>
        <position position="32"/>
    </location>
    <ligand>
        <name>ATP</name>
        <dbReference type="ChEBI" id="CHEBI:30616"/>
    </ligand>
</feature>
<dbReference type="Pfam" id="PF00069">
    <property type="entry name" value="Pkinase"/>
    <property type="match status" value="1"/>
</dbReference>
<dbReference type="EMBL" id="JARPOI010000018">
    <property type="protein sequence ID" value="KAJ9136373.1"/>
    <property type="molecule type" value="Genomic_DNA"/>
</dbReference>
<dbReference type="PROSITE" id="PS50011">
    <property type="entry name" value="PROTEIN_KINASE_DOM"/>
    <property type="match status" value="1"/>
</dbReference>
<organism evidence="9 10">
    <name type="scientific">Hevea brasiliensis</name>
    <name type="common">Para rubber tree</name>
    <name type="synonym">Siphonia brasiliensis</name>
    <dbReference type="NCBI Taxonomy" id="3981"/>
    <lineage>
        <taxon>Eukaryota</taxon>
        <taxon>Viridiplantae</taxon>
        <taxon>Streptophyta</taxon>
        <taxon>Embryophyta</taxon>
        <taxon>Tracheophyta</taxon>
        <taxon>Spermatophyta</taxon>
        <taxon>Magnoliopsida</taxon>
        <taxon>eudicotyledons</taxon>
        <taxon>Gunneridae</taxon>
        <taxon>Pentapetalae</taxon>
        <taxon>rosids</taxon>
        <taxon>fabids</taxon>
        <taxon>Malpighiales</taxon>
        <taxon>Euphorbiaceae</taxon>
        <taxon>Crotonoideae</taxon>
        <taxon>Micrandreae</taxon>
        <taxon>Hevea</taxon>
    </lineage>
</organism>
<comment type="similarity">
    <text evidence="6">Belongs to the protein kinase superfamily.</text>
</comment>
<keyword evidence="7" id="KW-0812">Transmembrane</keyword>
<dbReference type="PANTHER" id="PTHR48011:SF6">
    <property type="entry name" value="PROTEIN KINASE DOMAIN-CONTAINING PROTEIN"/>
    <property type="match status" value="1"/>
</dbReference>
<dbReference type="InterPro" id="IPR017441">
    <property type="entry name" value="Protein_kinase_ATP_BS"/>
</dbReference>